<dbReference type="Gene3D" id="3.30.70.330">
    <property type="match status" value="1"/>
</dbReference>
<gene>
    <name evidence="3" type="ORF">BO225_06285</name>
</gene>
<dbReference type="Pfam" id="PF01479">
    <property type="entry name" value="S4"/>
    <property type="match status" value="1"/>
</dbReference>
<sequence>MYLNVKGHNEFLQQAKHWIKEAMQRRCVVTSFLSIPQQNILLSLIPKDLIVKWDGGYEQAERKRAILSLYEEEDTNNVCALASKYDHRFQSIEHKDLLGALMALGIEREVVGDLLIEDDRIIVFTTYEMASFIQSELTCAKRTSLSFQPKEVKIQTQIRRKEMTIIAPSLRLDSVVSQLAHCSRSKAKEMLKAQYVKVNDIVLDENTQLCDNDFVSIRKVGRFQYKGIDAKTKKDRLVLRFEQYI</sequence>
<organism evidence="3 4">
    <name type="scientific">Dubosiella newyorkensis</name>
    <dbReference type="NCBI Taxonomy" id="1862672"/>
    <lineage>
        <taxon>Bacteria</taxon>
        <taxon>Bacillati</taxon>
        <taxon>Bacillota</taxon>
        <taxon>Erysipelotrichia</taxon>
        <taxon>Erysipelotrichales</taxon>
        <taxon>Erysipelotrichaceae</taxon>
        <taxon>Dubosiella</taxon>
    </lineage>
</organism>
<dbReference type="InterPro" id="IPR012677">
    <property type="entry name" value="Nucleotide-bd_a/b_plait_sf"/>
</dbReference>
<dbReference type="Gene3D" id="3.30.1370.160">
    <property type="match status" value="1"/>
</dbReference>
<dbReference type="InterPro" id="IPR002942">
    <property type="entry name" value="S4_RNA-bd"/>
</dbReference>
<evidence type="ECO:0000259" key="2">
    <source>
        <dbReference type="SMART" id="SM00363"/>
    </source>
</evidence>
<keyword evidence="4" id="KW-1185">Reference proteome</keyword>
<evidence type="ECO:0000313" key="3">
    <source>
        <dbReference type="EMBL" id="OLU46372.1"/>
    </source>
</evidence>
<accession>A0A1U7NME7</accession>
<evidence type="ECO:0000256" key="1">
    <source>
        <dbReference type="PROSITE-ProRule" id="PRU00182"/>
    </source>
</evidence>
<keyword evidence="1" id="KW-0694">RNA-binding</keyword>
<dbReference type="STRING" id="1862672.BO225_06285"/>
<dbReference type="PROSITE" id="PS50889">
    <property type="entry name" value="S4"/>
    <property type="match status" value="1"/>
</dbReference>
<dbReference type="Pfam" id="PF17774">
    <property type="entry name" value="YlmH_RBD"/>
    <property type="match status" value="1"/>
</dbReference>
<dbReference type="SMART" id="SM00363">
    <property type="entry name" value="S4"/>
    <property type="match status" value="1"/>
</dbReference>
<evidence type="ECO:0000313" key="4">
    <source>
        <dbReference type="Proteomes" id="UP000186705"/>
    </source>
</evidence>
<feature type="domain" description="RNA-binding S4" evidence="2">
    <location>
        <begin position="170"/>
        <end position="226"/>
    </location>
</feature>
<comment type="caution">
    <text evidence="3">The sequence shown here is derived from an EMBL/GenBank/DDBJ whole genome shotgun (WGS) entry which is preliminary data.</text>
</comment>
<proteinExistence type="predicted"/>
<dbReference type="GO" id="GO:0003723">
    <property type="term" value="F:RNA binding"/>
    <property type="evidence" value="ECO:0007669"/>
    <property type="project" value="UniProtKB-KW"/>
</dbReference>
<dbReference type="SUPFAM" id="SSF55174">
    <property type="entry name" value="Alpha-L RNA-binding motif"/>
    <property type="match status" value="1"/>
</dbReference>
<dbReference type="Gene3D" id="3.10.290.10">
    <property type="entry name" value="RNA-binding S4 domain"/>
    <property type="match status" value="1"/>
</dbReference>
<dbReference type="InterPro" id="IPR040591">
    <property type="entry name" value="RqcP2_RBD"/>
</dbReference>
<dbReference type="InterPro" id="IPR036986">
    <property type="entry name" value="S4_RNA-bd_sf"/>
</dbReference>
<dbReference type="AlphaFoldDB" id="A0A1U7NME7"/>
<dbReference type="RefSeq" id="WP_076341420.1">
    <property type="nucleotide sequence ID" value="NZ_CAMNTW010000021.1"/>
</dbReference>
<dbReference type="Proteomes" id="UP000186705">
    <property type="component" value="Unassembled WGS sequence"/>
</dbReference>
<dbReference type="CDD" id="cd00165">
    <property type="entry name" value="S4"/>
    <property type="match status" value="1"/>
</dbReference>
<dbReference type="EMBL" id="MPKA01000065">
    <property type="protein sequence ID" value="OLU46372.1"/>
    <property type="molecule type" value="Genomic_DNA"/>
</dbReference>
<name>A0A1U7NME7_9FIRM</name>
<reference evidence="3 4" key="1">
    <citation type="submission" date="2016-11" db="EMBL/GenBank/DDBJ databases">
        <title>Description of two novel members of the family Erysipelotrichaceae: Ileibacterium lipovorans gen. nov., sp. nov. and Dubosiella newyorkensis, gen. nov., sp. nov.</title>
        <authorList>
            <person name="Cox L.M."/>
            <person name="Sohn J."/>
            <person name="Tyrrell K.L."/>
            <person name="Citron D.M."/>
            <person name="Lawson P.A."/>
            <person name="Patel N.B."/>
            <person name="Iizumi T."/>
            <person name="Perez-Perez G.I."/>
            <person name="Goldstein E.J."/>
            <person name="Blaser M.J."/>
        </authorList>
    </citation>
    <scope>NUCLEOTIDE SEQUENCE [LARGE SCALE GENOMIC DNA]</scope>
    <source>
        <strain evidence="3 4">NYU-BL-A4</strain>
    </source>
</reference>
<protein>
    <recommendedName>
        <fullName evidence="2">RNA-binding S4 domain-containing protein</fullName>
    </recommendedName>
</protein>